<dbReference type="AlphaFoldDB" id="A0A0P9KYK7"/>
<keyword evidence="1" id="KW-0812">Transmembrane</keyword>
<evidence type="ECO:0000256" key="1">
    <source>
        <dbReference type="SAM" id="Phobius"/>
    </source>
</evidence>
<dbReference type="EMBL" id="LJPT01000142">
    <property type="protein sequence ID" value="KPW45615.1"/>
    <property type="molecule type" value="Genomic_DNA"/>
</dbReference>
<reference evidence="2 3" key="1">
    <citation type="submission" date="2015-09" db="EMBL/GenBank/DDBJ databases">
        <title>Genome announcement of multiple Pseudomonas syringae strains.</title>
        <authorList>
            <person name="Thakur S."/>
            <person name="Wang P.W."/>
            <person name="Gong Y."/>
            <person name="Weir B.S."/>
            <person name="Guttman D.S."/>
        </authorList>
    </citation>
    <scope>NUCLEOTIDE SEQUENCE [LARGE SCALE GENOMIC DNA]</scope>
    <source>
        <strain evidence="2 3">ICMP4303</strain>
    </source>
</reference>
<evidence type="ECO:0000313" key="3">
    <source>
        <dbReference type="Proteomes" id="UP000050425"/>
    </source>
</evidence>
<keyword evidence="1" id="KW-0472">Membrane</keyword>
<accession>A0A0P9KYK7</accession>
<comment type="caution">
    <text evidence="2">The sequence shown here is derived from an EMBL/GenBank/DDBJ whole genome shotgun (WGS) entry which is preliminary data.</text>
</comment>
<name>A0A0P9KYK7_9PSED</name>
<protein>
    <submittedName>
        <fullName evidence="2">Uncharacterized protein</fullName>
    </submittedName>
</protein>
<evidence type="ECO:0000313" key="2">
    <source>
        <dbReference type="EMBL" id="KPW45615.1"/>
    </source>
</evidence>
<sequence>MTAKIKSLLAVAFMGGIVIIINLMADDYLPVSQVNVERAY</sequence>
<dbReference type="Proteomes" id="UP000050425">
    <property type="component" value="Unassembled WGS sequence"/>
</dbReference>
<keyword evidence="1" id="KW-1133">Transmembrane helix</keyword>
<organism evidence="2 3">
    <name type="scientific">Pseudomonas syringae pv. antirrhini</name>
    <dbReference type="NCBI Taxonomy" id="251702"/>
    <lineage>
        <taxon>Bacteria</taxon>
        <taxon>Pseudomonadati</taxon>
        <taxon>Pseudomonadota</taxon>
        <taxon>Gammaproteobacteria</taxon>
        <taxon>Pseudomonadales</taxon>
        <taxon>Pseudomonadaceae</taxon>
        <taxon>Pseudomonas</taxon>
    </lineage>
</organism>
<feature type="transmembrane region" description="Helical" evidence="1">
    <location>
        <begin position="7"/>
        <end position="25"/>
    </location>
</feature>
<gene>
    <name evidence="2" type="ORF">ALO88_01849</name>
</gene>
<dbReference type="PATRIC" id="fig|251702.3.peg.2465"/>
<proteinExistence type="predicted"/>